<evidence type="ECO:0000313" key="6">
    <source>
        <dbReference type="Proteomes" id="UP000006281"/>
    </source>
</evidence>
<dbReference type="PANTHER" id="PTHR48050">
    <property type="entry name" value="STEROL 3-BETA-GLUCOSYLTRANSFERASE"/>
    <property type="match status" value="1"/>
</dbReference>
<dbReference type="STRING" id="1179773.BN6_68280"/>
<reference evidence="5 6" key="1">
    <citation type="journal article" date="2012" name="BMC Genomics">
        <title>Complete genome sequence of Saccharothrix espanaensis DSM 44229T and comparison to the other completely sequenced Pseudonocardiaceae.</title>
        <authorList>
            <person name="Strobel T."/>
            <person name="Al-Dilaimi A."/>
            <person name="Blom J."/>
            <person name="Gessner A."/>
            <person name="Kalinowski J."/>
            <person name="Luzhetska M."/>
            <person name="Puhler A."/>
            <person name="Szczepanowski R."/>
            <person name="Bechthold A."/>
            <person name="Ruckert C."/>
        </authorList>
    </citation>
    <scope>NUCLEOTIDE SEQUENCE [LARGE SCALE GENOMIC DNA]</scope>
    <source>
        <strain evidence="6">ATCC 51144 / DSM 44229 / JCM 9112 / NBRC 15066 / NRRL 15764</strain>
    </source>
</reference>
<dbReference type="Pfam" id="PF03033">
    <property type="entry name" value="Glyco_transf_28"/>
    <property type="match status" value="1"/>
</dbReference>
<dbReference type="eggNOG" id="COG1819">
    <property type="taxonomic scope" value="Bacteria"/>
</dbReference>
<dbReference type="InterPro" id="IPR050426">
    <property type="entry name" value="Glycosyltransferase_28"/>
</dbReference>
<sequence>MRVVLSTIGSRGEVEPVTGLALRLRESGAEVRVCAPPDFGDRLTDLGFAFTPVGPEVNGTATAPPPTPAQVREATAETVRAQFEAISEAARGSDALLGAGGRQIAAHSIAESLGIHYVYAAFCAVTLPSPHHPPLIMPEVVVAGEAPPDEATGNAERWAADAQRWNSLFAEALNTHRDARDLSPVDDVRGHVVTDRPWLAADQVLGPWPEPGGVFQTGAWTVPDDRPLPAGVEDFLRAGEPPVYFGFGSTPATPELGAAVVAAARAVGRRAIVAGGWAGLTPDEGTLPIGETNHQALFPRVAAVVHHGGAGTTAAAARAGVPQVVVPRRYDQPYWARRVVALGIGTEGTSDSVATALARALSPVTVGRAAALAPEVRTDGTLAATCRLLSLPTT</sequence>
<dbReference type="BioCyc" id="SESP1179773:BN6_RS32930-MONOMER"/>
<keyword evidence="5" id="KW-0808">Transferase</keyword>
<protein>
    <submittedName>
        <fullName evidence="5">Glycosyltransferase, family 1</fullName>
        <ecNumber evidence="5">2.4.1.-</ecNumber>
    </submittedName>
</protein>
<comment type="pathway">
    <text evidence="1">Antibiotic biosynthesis; vancomycin biosynthesis.</text>
</comment>
<dbReference type="RefSeq" id="WP_015104176.1">
    <property type="nucleotide sequence ID" value="NC_019673.1"/>
</dbReference>
<dbReference type="InterPro" id="IPR002213">
    <property type="entry name" value="UDP_glucos_trans"/>
</dbReference>
<dbReference type="PANTHER" id="PTHR48050:SF13">
    <property type="entry name" value="STEROL 3-BETA-GLUCOSYLTRANSFERASE UGT80A2"/>
    <property type="match status" value="1"/>
</dbReference>
<organism evidence="5 6">
    <name type="scientific">Saccharothrix espanaensis (strain ATCC 51144 / DSM 44229 / JCM 9112 / NBRC 15066 / NRRL 15764)</name>
    <dbReference type="NCBI Taxonomy" id="1179773"/>
    <lineage>
        <taxon>Bacteria</taxon>
        <taxon>Bacillati</taxon>
        <taxon>Actinomycetota</taxon>
        <taxon>Actinomycetes</taxon>
        <taxon>Pseudonocardiales</taxon>
        <taxon>Pseudonocardiaceae</taxon>
        <taxon>Saccharothrix</taxon>
    </lineage>
</organism>
<dbReference type="UniPathway" id="UPA00162"/>
<evidence type="ECO:0000259" key="3">
    <source>
        <dbReference type="Pfam" id="PF03033"/>
    </source>
</evidence>
<gene>
    <name evidence="5" type="primary">gtuS1-1</name>
    <name evidence="5" type="ordered locus">BN6_68280</name>
</gene>
<keyword evidence="6" id="KW-1185">Reference proteome</keyword>
<dbReference type="AlphaFoldDB" id="K0K1G7"/>
<evidence type="ECO:0000259" key="4">
    <source>
        <dbReference type="Pfam" id="PF06722"/>
    </source>
</evidence>
<dbReference type="GO" id="GO:0016758">
    <property type="term" value="F:hexosyltransferase activity"/>
    <property type="evidence" value="ECO:0007669"/>
    <property type="project" value="InterPro"/>
</dbReference>
<dbReference type="KEGG" id="sesp:BN6_68280"/>
<dbReference type="EMBL" id="HE804045">
    <property type="protein sequence ID" value="CCH34065.1"/>
    <property type="molecule type" value="Genomic_DNA"/>
</dbReference>
<dbReference type="FunFam" id="3.40.50.2000:FF:000009">
    <property type="entry name" value="Sterol 3-beta-glucosyltransferase UGT80A2"/>
    <property type="match status" value="1"/>
</dbReference>
<dbReference type="CDD" id="cd03784">
    <property type="entry name" value="GT1_Gtf-like"/>
    <property type="match status" value="1"/>
</dbReference>
<evidence type="ECO:0000256" key="2">
    <source>
        <dbReference type="ARBA" id="ARBA00023194"/>
    </source>
</evidence>
<dbReference type="GO" id="GO:0005975">
    <property type="term" value="P:carbohydrate metabolic process"/>
    <property type="evidence" value="ECO:0007669"/>
    <property type="project" value="InterPro"/>
</dbReference>
<dbReference type="Pfam" id="PF06722">
    <property type="entry name" value="EryCIII-like_C"/>
    <property type="match status" value="1"/>
</dbReference>
<dbReference type="Gene3D" id="3.40.50.2000">
    <property type="entry name" value="Glycogen Phosphorylase B"/>
    <property type="match status" value="2"/>
</dbReference>
<dbReference type="Proteomes" id="UP000006281">
    <property type="component" value="Chromosome"/>
</dbReference>
<dbReference type="PATRIC" id="fig|1179773.3.peg.6894"/>
<dbReference type="GO" id="GO:0008194">
    <property type="term" value="F:UDP-glycosyltransferase activity"/>
    <property type="evidence" value="ECO:0007669"/>
    <property type="project" value="InterPro"/>
</dbReference>
<proteinExistence type="predicted"/>
<dbReference type="SUPFAM" id="SSF53756">
    <property type="entry name" value="UDP-Glycosyltransferase/glycogen phosphorylase"/>
    <property type="match status" value="1"/>
</dbReference>
<dbReference type="InterPro" id="IPR004276">
    <property type="entry name" value="GlycoTrans_28_N"/>
</dbReference>
<evidence type="ECO:0000313" key="5">
    <source>
        <dbReference type="EMBL" id="CCH34065.1"/>
    </source>
</evidence>
<dbReference type="GO" id="GO:0033072">
    <property type="term" value="P:vancomycin biosynthetic process"/>
    <property type="evidence" value="ECO:0007669"/>
    <property type="project" value="UniProtKB-UniPathway"/>
</dbReference>
<dbReference type="HOGENOM" id="CLU_000537_8_0_11"/>
<feature type="domain" description="Glycosyltransferase family 28 N-terminal" evidence="3">
    <location>
        <begin position="3"/>
        <end position="126"/>
    </location>
</feature>
<keyword evidence="5" id="KW-0328">Glycosyltransferase</keyword>
<accession>K0K1G7</accession>
<name>K0K1G7_SACES</name>
<evidence type="ECO:0000256" key="1">
    <source>
        <dbReference type="ARBA" id="ARBA00004660"/>
    </source>
</evidence>
<feature type="domain" description="Erythromycin biosynthesis protein CIII-like C-terminal" evidence="4">
    <location>
        <begin position="296"/>
        <end position="365"/>
    </location>
</feature>
<dbReference type="EC" id="2.4.1.-" evidence="5"/>
<keyword evidence="2" id="KW-0045">Antibiotic biosynthesis</keyword>
<dbReference type="OrthoDB" id="3253247at2"/>
<dbReference type="InterPro" id="IPR010610">
    <property type="entry name" value="EryCIII-like_C"/>
</dbReference>